<evidence type="ECO:0000313" key="1">
    <source>
        <dbReference type="EMBL" id="OQR72508.1"/>
    </source>
</evidence>
<proteinExistence type="predicted"/>
<sequence length="128" mass="14396">MLIVADGCTAERFSGLLRWAHSAFVRRLLGMAGGDEARLWCDSAWFRAVHRQRRSPKGTFRVATESFALGDAFVADDGSTRRQWDVDDTANALRCYETVVNRLQLSSKKADNIHLANHPDRWCLVCVG</sequence>
<comment type="caution">
    <text evidence="1">The sequence shown here is derived from an EMBL/GenBank/DDBJ whole genome shotgun (WGS) entry which is preliminary data.</text>
</comment>
<accession>A0A1V9XGK6</accession>
<keyword evidence="2" id="KW-1185">Reference proteome</keyword>
<dbReference type="AlphaFoldDB" id="A0A1V9XGK6"/>
<name>A0A1V9XGK6_9ACAR</name>
<gene>
    <name evidence="1" type="ORF">BIW11_03762</name>
</gene>
<dbReference type="InParanoid" id="A0A1V9XGK6"/>
<organism evidence="1 2">
    <name type="scientific">Tropilaelaps mercedesae</name>
    <dbReference type="NCBI Taxonomy" id="418985"/>
    <lineage>
        <taxon>Eukaryota</taxon>
        <taxon>Metazoa</taxon>
        <taxon>Ecdysozoa</taxon>
        <taxon>Arthropoda</taxon>
        <taxon>Chelicerata</taxon>
        <taxon>Arachnida</taxon>
        <taxon>Acari</taxon>
        <taxon>Parasitiformes</taxon>
        <taxon>Mesostigmata</taxon>
        <taxon>Gamasina</taxon>
        <taxon>Dermanyssoidea</taxon>
        <taxon>Laelapidae</taxon>
        <taxon>Tropilaelaps</taxon>
    </lineage>
</organism>
<dbReference type="EMBL" id="MNPL01011626">
    <property type="protein sequence ID" value="OQR72508.1"/>
    <property type="molecule type" value="Genomic_DNA"/>
</dbReference>
<protein>
    <submittedName>
        <fullName evidence="1">Uncharacterized protein</fullName>
    </submittedName>
</protein>
<dbReference type="Proteomes" id="UP000192247">
    <property type="component" value="Unassembled WGS sequence"/>
</dbReference>
<evidence type="ECO:0000313" key="2">
    <source>
        <dbReference type="Proteomes" id="UP000192247"/>
    </source>
</evidence>
<reference evidence="1 2" key="1">
    <citation type="journal article" date="2017" name="Gigascience">
        <title>Draft genome of the honey bee ectoparasitic mite, Tropilaelaps mercedesae, is shaped by the parasitic life history.</title>
        <authorList>
            <person name="Dong X."/>
            <person name="Armstrong S.D."/>
            <person name="Xia D."/>
            <person name="Makepeace B.L."/>
            <person name="Darby A.C."/>
            <person name="Kadowaki T."/>
        </authorList>
    </citation>
    <scope>NUCLEOTIDE SEQUENCE [LARGE SCALE GENOMIC DNA]</scope>
    <source>
        <strain evidence="1">Wuxi-XJTLU</strain>
    </source>
</reference>